<accession>A0A1C7LUX1</accession>
<evidence type="ECO:0000313" key="2">
    <source>
        <dbReference type="EMBL" id="OBZ68573.1"/>
    </source>
</evidence>
<dbReference type="AlphaFoldDB" id="A0A1C7LUX1"/>
<reference evidence="2 3" key="1">
    <citation type="submission" date="2016-03" db="EMBL/GenBank/DDBJ databases">
        <title>Whole genome sequencing of Grifola frondosa 9006-11.</title>
        <authorList>
            <person name="Min B."/>
            <person name="Park H."/>
            <person name="Kim J.-G."/>
            <person name="Cho H."/>
            <person name="Oh Y.-L."/>
            <person name="Kong W.-S."/>
            <person name="Choi I.-G."/>
        </authorList>
    </citation>
    <scope>NUCLEOTIDE SEQUENCE [LARGE SCALE GENOMIC DNA]</scope>
    <source>
        <strain evidence="2 3">9006-11</strain>
    </source>
</reference>
<dbReference type="STRING" id="5627.A0A1C7LUX1"/>
<evidence type="ECO:0000256" key="1">
    <source>
        <dbReference type="SAM" id="MobiDB-lite"/>
    </source>
</evidence>
<comment type="caution">
    <text evidence="2">The sequence shown here is derived from an EMBL/GenBank/DDBJ whole genome shotgun (WGS) entry which is preliminary data.</text>
</comment>
<organism evidence="2 3">
    <name type="scientific">Grifola frondosa</name>
    <name type="common">Maitake</name>
    <name type="synonym">Polyporus frondosus</name>
    <dbReference type="NCBI Taxonomy" id="5627"/>
    <lineage>
        <taxon>Eukaryota</taxon>
        <taxon>Fungi</taxon>
        <taxon>Dikarya</taxon>
        <taxon>Basidiomycota</taxon>
        <taxon>Agaricomycotina</taxon>
        <taxon>Agaricomycetes</taxon>
        <taxon>Polyporales</taxon>
        <taxon>Grifolaceae</taxon>
        <taxon>Grifola</taxon>
    </lineage>
</organism>
<proteinExistence type="predicted"/>
<keyword evidence="3" id="KW-1185">Reference proteome</keyword>
<dbReference type="EMBL" id="LUGG01000020">
    <property type="protein sequence ID" value="OBZ68573.1"/>
    <property type="molecule type" value="Genomic_DNA"/>
</dbReference>
<gene>
    <name evidence="2" type="ORF">A0H81_11573</name>
</gene>
<feature type="compositionally biased region" description="Basic and acidic residues" evidence="1">
    <location>
        <begin position="103"/>
        <end position="118"/>
    </location>
</feature>
<feature type="region of interest" description="Disordered" evidence="1">
    <location>
        <begin position="49"/>
        <end position="118"/>
    </location>
</feature>
<protein>
    <submittedName>
        <fullName evidence="2">Uncharacterized protein</fullName>
    </submittedName>
</protein>
<evidence type="ECO:0000313" key="3">
    <source>
        <dbReference type="Proteomes" id="UP000092993"/>
    </source>
</evidence>
<name>A0A1C7LUX1_GRIFR</name>
<dbReference type="Proteomes" id="UP000092993">
    <property type="component" value="Unassembled WGS sequence"/>
</dbReference>
<sequence length="118" mass="12845">MQCGLCRTEEPEFVEWGYDGMGCMMDGGVGSSVWARMQTENSSLTAKVADDEHDGTGMAWVKKRCKQREKEREERQQGMAGQNSEQEHDSAGAGRRTGAGQGHGERGERAHGEGGGRP</sequence>